<dbReference type="InterPro" id="IPR019821">
    <property type="entry name" value="Kinesin_motor_CS"/>
</dbReference>
<keyword evidence="14" id="KW-1185">Reference proteome</keyword>
<proteinExistence type="inferred from homology"/>
<feature type="compositionally biased region" description="Low complexity" evidence="11">
    <location>
        <begin position="1064"/>
        <end position="1091"/>
    </location>
</feature>
<feature type="compositionally biased region" description="Basic and acidic residues" evidence="11">
    <location>
        <begin position="1555"/>
        <end position="1569"/>
    </location>
</feature>
<dbReference type="GO" id="GO:0005737">
    <property type="term" value="C:cytoplasm"/>
    <property type="evidence" value="ECO:0007669"/>
    <property type="project" value="UniProtKB-ARBA"/>
</dbReference>
<feature type="compositionally biased region" description="Basic and acidic residues" evidence="11">
    <location>
        <begin position="1885"/>
        <end position="1894"/>
    </location>
</feature>
<dbReference type="SUPFAM" id="SSF52540">
    <property type="entry name" value="P-loop containing nucleoside triphosphate hydrolases"/>
    <property type="match status" value="1"/>
</dbReference>
<dbReference type="PANTHER" id="PTHR47117:SF6">
    <property type="entry name" value="KINESIN-LIKE PROTEIN KIF16B"/>
    <property type="match status" value="1"/>
</dbReference>
<feature type="compositionally biased region" description="Polar residues" evidence="11">
    <location>
        <begin position="2134"/>
        <end position="2147"/>
    </location>
</feature>
<comment type="caution">
    <text evidence="13">The sequence shown here is derived from an EMBL/GenBank/DDBJ whole genome shotgun (WGS) entry which is preliminary data.</text>
</comment>
<dbReference type="FunFam" id="2.60.200.20:FF:000005">
    <property type="entry name" value="Kinesin family member 16B"/>
    <property type="match status" value="1"/>
</dbReference>
<feature type="compositionally biased region" description="Basic and acidic residues" evidence="11">
    <location>
        <begin position="2148"/>
        <end position="2164"/>
    </location>
</feature>
<feature type="region of interest" description="Disordered" evidence="11">
    <location>
        <begin position="2432"/>
        <end position="2453"/>
    </location>
</feature>
<dbReference type="GO" id="GO:0008017">
    <property type="term" value="F:microtubule binding"/>
    <property type="evidence" value="ECO:0007669"/>
    <property type="project" value="InterPro"/>
</dbReference>
<evidence type="ECO:0000256" key="8">
    <source>
        <dbReference type="ARBA" id="ARBA00023212"/>
    </source>
</evidence>
<evidence type="ECO:0000256" key="5">
    <source>
        <dbReference type="ARBA" id="ARBA00022840"/>
    </source>
</evidence>
<feature type="compositionally biased region" description="Polar residues" evidence="11">
    <location>
        <begin position="3927"/>
        <end position="3946"/>
    </location>
</feature>
<feature type="non-terminal residue" evidence="13">
    <location>
        <position position="1"/>
    </location>
</feature>
<feature type="compositionally biased region" description="Basic and acidic residues" evidence="11">
    <location>
        <begin position="2390"/>
        <end position="2403"/>
    </location>
</feature>
<evidence type="ECO:0000259" key="12">
    <source>
        <dbReference type="PROSITE" id="PS50067"/>
    </source>
</evidence>
<dbReference type="FunFam" id="3.40.850.10:FF:000021">
    <property type="entry name" value="kinesin-like protein KIF16B isoform X1"/>
    <property type="match status" value="1"/>
</dbReference>
<dbReference type="PROSITE" id="PS50067">
    <property type="entry name" value="KINESIN_MOTOR_2"/>
    <property type="match status" value="1"/>
</dbReference>
<dbReference type="InterPro" id="IPR027417">
    <property type="entry name" value="P-loop_NTPase"/>
</dbReference>
<feature type="compositionally biased region" description="Basic and acidic residues" evidence="11">
    <location>
        <begin position="3436"/>
        <end position="3446"/>
    </location>
</feature>
<feature type="coiled-coil region" evidence="10">
    <location>
        <begin position="3190"/>
        <end position="3217"/>
    </location>
</feature>
<evidence type="ECO:0000256" key="10">
    <source>
        <dbReference type="SAM" id="Coils"/>
    </source>
</evidence>
<feature type="compositionally biased region" description="Basic and acidic residues" evidence="11">
    <location>
        <begin position="921"/>
        <end position="962"/>
    </location>
</feature>
<dbReference type="SMART" id="SM00240">
    <property type="entry name" value="FHA"/>
    <property type="match status" value="1"/>
</dbReference>
<feature type="compositionally biased region" description="Basic and acidic residues" evidence="11">
    <location>
        <begin position="1449"/>
        <end position="1467"/>
    </location>
</feature>
<feature type="region of interest" description="Disordered" evidence="11">
    <location>
        <begin position="273"/>
        <end position="292"/>
    </location>
</feature>
<dbReference type="PROSITE" id="PS00411">
    <property type="entry name" value="KINESIN_MOTOR_1"/>
    <property type="match status" value="1"/>
</dbReference>
<feature type="region of interest" description="Disordered" evidence="11">
    <location>
        <begin position="2468"/>
        <end position="2497"/>
    </location>
</feature>
<feature type="compositionally biased region" description="Basic and acidic residues" evidence="11">
    <location>
        <begin position="1417"/>
        <end position="1441"/>
    </location>
</feature>
<feature type="region of interest" description="Disordered" evidence="11">
    <location>
        <begin position="1982"/>
        <end position="2001"/>
    </location>
</feature>
<feature type="compositionally biased region" description="Polar residues" evidence="11">
    <location>
        <begin position="2057"/>
        <end position="2066"/>
    </location>
</feature>
<feature type="region of interest" description="Disordered" evidence="11">
    <location>
        <begin position="882"/>
        <end position="1131"/>
    </location>
</feature>
<feature type="coiled-coil region" evidence="10">
    <location>
        <begin position="579"/>
        <end position="645"/>
    </location>
</feature>
<evidence type="ECO:0000256" key="1">
    <source>
        <dbReference type="ARBA" id="ARBA00004245"/>
    </source>
</evidence>
<reference evidence="13" key="1">
    <citation type="submission" date="2019-08" db="EMBL/GenBank/DDBJ databases">
        <title>The improved chromosome-level genome for the pearl oyster Pinctada fucata martensii using PacBio sequencing and Hi-C.</title>
        <authorList>
            <person name="Zheng Z."/>
        </authorList>
    </citation>
    <scope>NUCLEOTIDE SEQUENCE</scope>
    <source>
        <strain evidence="13">ZZ-2019</strain>
        <tissue evidence="13">Adductor muscle</tissue>
    </source>
</reference>
<feature type="compositionally biased region" description="Basic and acidic residues" evidence="11">
    <location>
        <begin position="1653"/>
        <end position="1674"/>
    </location>
</feature>
<dbReference type="Pfam" id="PF00225">
    <property type="entry name" value="Kinesin"/>
    <property type="match status" value="1"/>
</dbReference>
<keyword evidence="2" id="KW-0963">Cytoplasm</keyword>
<dbReference type="InterPro" id="IPR001752">
    <property type="entry name" value="Kinesin_motor_dom"/>
</dbReference>
<feature type="compositionally biased region" description="Low complexity" evidence="11">
    <location>
        <begin position="2877"/>
        <end position="2891"/>
    </location>
</feature>
<feature type="region of interest" description="Disordered" evidence="11">
    <location>
        <begin position="3354"/>
        <end position="3377"/>
    </location>
</feature>
<evidence type="ECO:0000256" key="3">
    <source>
        <dbReference type="ARBA" id="ARBA00022553"/>
    </source>
</evidence>
<feature type="compositionally biased region" description="Polar residues" evidence="11">
    <location>
        <begin position="1405"/>
        <end position="1416"/>
    </location>
</feature>
<comment type="subcellular location">
    <subcellularLocation>
        <location evidence="1">Cytoplasm</location>
        <location evidence="1">Cytoskeleton</location>
    </subcellularLocation>
</comment>
<feature type="region of interest" description="Disordered" evidence="11">
    <location>
        <begin position="3925"/>
        <end position="4029"/>
    </location>
</feature>
<feature type="compositionally biased region" description="Basic residues" evidence="11">
    <location>
        <begin position="1609"/>
        <end position="1619"/>
    </location>
</feature>
<feature type="region of interest" description="Disordered" evidence="11">
    <location>
        <begin position="2283"/>
        <end position="2309"/>
    </location>
</feature>
<dbReference type="CDD" id="cd22708">
    <property type="entry name" value="FHA_KIF16"/>
    <property type="match status" value="1"/>
</dbReference>
<keyword evidence="8" id="KW-0206">Cytoskeleton</keyword>
<feature type="compositionally biased region" description="Polar residues" evidence="11">
    <location>
        <begin position="2432"/>
        <end position="2444"/>
    </location>
</feature>
<keyword evidence="4 9" id="KW-0547">Nucleotide-binding</keyword>
<feature type="region of interest" description="Disordered" evidence="11">
    <location>
        <begin position="2134"/>
        <end position="2166"/>
    </location>
</feature>
<organism evidence="13 14">
    <name type="scientific">Pinctada imbricata</name>
    <name type="common">Atlantic pearl-oyster</name>
    <name type="synonym">Pinctada martensii</name>
    <dbReference type="NCBI Taxonomy" id="66713"/>
    <lineage>
        <taxon>Eukaryota</taxon>
        <taxon>Metazoa</taxon>
        <taxon>Spiralia</taxon>
        <taxon>Lophotrochozoa</taxon>
        <taxon>Mollusca</taxon>
        <taxon>Bivalvia</taxon>
        <taxon>Autobranchia</taxon>
        <taxon>Pteriomorphia</taxon>
        <taxon>Pterioida</taxon>
        <taxon>Pterioidea</taxon>
        <taxon>Pteriidae</taxon>
        <taxon>Pinctada</taxon>
    </lineage>
</organism>
<feature type="compositionally biased region" description="Low complexity" evidence="11">
    <location>
        <begin position="1925"/>
        <end position="1954"/>
    </location>
</feature>
<feature type="compositionally biased region" description="Polar residues" evidence="11">
    <location>
        <begin position="1029"/>
        <end position="1038"/>
    </location>
</feature>
<feature type="region of interest" description="Disordered" evidence="11">
    <location>
        <begin position="537"/>
        <end position="561"/>
    </location>
</feature>
<feature type="compositionally biased region" description="Polar residues" evidence="11">
    <location>
        <begin position="1761"/>
        <end position="1777"/>
    </location>
</feature>
<feature type="region of interest" description="Disordered" evidence="11">
    <location>
        <begin position="3123"/>
        <end position="3151"/>
    </location>
</feature>
<name>A0AA89C477_PINIB</name>
<dbReference type="InterPro" id="IPR000253">
    <property type="entry name" value="FHA_dom"/>
</dbReference>
<keyword evidence="3" id="KW-0597">Phosphoprotein</keyword>
<dbReference type="GO" id="GO:0005524">
    <property type="term" value="F:ATP binding"/>
    <property type="evidence" value="ECO:0007669"/>
    <property type="project" value="UniProtKB-UniRule"/>
</dbReference>
<feature type="compositionally biased region" description="Polar residues" evidence="11">
    <location>
        <begin position="3317"/>
        <end position="3328"/>
    </location>
</feature>
<evidence type="ECO:0000256" key="2">
    <source>
        <dbReference type="ARBA" id="ARBA00022490"/>
    </source>
</evidence>
<feature type="compositionally biased region" description="Basic residues" evidence="11">
    <location>
        <begin position="1691"/>
        <end position="1703"/>
    </location>
</feature>
<evidence type="ECO:0000313" key="13">
    <source>
        <dbReference type="EMBL" id="KAK3094106.1"/>
    </source>
</evidence>
<feature type="compositionally biased region" description="Basic and acidic residues" evidence="11">
    <location>
        <begin position="3779"/>
        <end position="3805"/>
    </location>
</feature>
<evidence type="ECO:0000256" key="9">
    <source>
        <dbReference type="PROSITE-ProRule" id="PRU00283"/>
    </source>
</evidence>
<feature type="compositionally biased region" description="Low complexity" evidence="11">
    <location>
        <begin position="1486"/>
        <end position="1495"/>
    </location>
</feature>
<dbReference type="SUPFAM" id="SSF49879">
    <property type="entry name" value="SMAD/FHA domain"/>
    <property type="match status" value="1"/>
</dbReference>
<feature type="compositionally biased region" description="Basic and acidic residues" evidence="11">
    <location>
        <begin position="1041"/>
        <end position="1058"/>
    </location>
</feature>
<feature type="region of interest" description="Disordered" evidence="11">
    <location>
        <begin position="3393"/>
        <end position="3446"/>
    </location>
</feature>
<dbReference type="EMBL" id="VSWD01000009">
    <property type="protein sequence ID" value="KAK3094106.1"/>
    <property type="molecule type" value="Genomic_DNA"/>
</dbReference>
<keyword evidence="7 9" id="KW-0505">Motor protein</keyword>
<feature type="compositionally biased region" description="Basic and acidic residues" evidence="11">
    <location>
        <begin position="1906"/>
        <end position="1920"/>
    </location>
</feature>
<feature type="binding site" evidence="9">
    <location>
        <begin position="63"/>
        <end position="70"/>
    </location>
    <ligand>
        <name>ATP</name>
        <dbReference type="ChEBI" id="CHEBI:30616"/>
    </ligand>
</feature>
<feature type="region of interest" description="Disordered" evidence="11">
    <location>
        <begin position="3307"/>
        <end position="3337"/>
    </location>
</feature>
<dbReference type="SMART" id="SM00129">
    <property type="entry name" value="KISc"/>
    <property type="match status" value="1"/>
</dbReference>
<comment type="similarity">
    <text evidence="9">Belongs to the TRAFAC class myosin-kinesin ATPase superfamily. Kinesin family.</text>
</comment>
<evidence type="ECO:0000256" key="7">
    <source>
        <dbReference type="ARBA" id="ARBA00023175"/>
    </source>
</evidence>
<feature type="coiled-coil region" evidence="10">
    <location>
        <begin position="728"/>
        <end position="805"/>
    </location>
</feature>
<feature type="compositionally biased region" description="Polar residues" evidence="11">
    <location>
        <begin position="2476"/>
        <end position="2493"/>
    </location>
</feature>
<dbReference type="Gene3D" id="3.40.850.10">
    <property type="entry name" value="Kinesin motor domain"/>
    <property type="match status" value="1"/>
</dbReference>
<feature type="region of interest" description="Disordered" evidence="11">
    <location>
        <begin position="2356"/>
        <end position="2405"/>
    </location>
</feature>
<dbReference type="GO" id="GO:0005856">
    <property type="term" value="C:cytoskeleton"/>
    <property type="evidence" value="ECO:0007669"/>
    <property type="project" value="UniProtKB-SubCell"/>
</dbReference>
<evidence type="ECO:0000256" key="6">
    <source>
        <dbReference type="ARBA" id="ARBA00023054"/>
    </source>
</evidence>
<dbReference type="InterPro" id="IPR036961">
    <property type="entry name" value="Kinesin_motor_dom_sf"/>
</dbReference>
<dbReference type="GO" id="GO:0003777">
    <property type="term" value="F:microtubule motor activity"/>
    <property type="evidence" value="ECO:0007669"/>
    <property type="project" value="InterPro"/>
</dbReference>
<feature type="compositionally biased region" description="Basic and acidic residues" evidence="11">
    <location>
        <begin position="3123"/>
        <end position="3134"/>
    </location>
</feature>
<gene>
    <name evidence="13" type="ORF">FSP39_024188</name>
</gene>
<feature type="compositionally biased region" description="Low complexity" evidence="11">
    <location>
        <begin position="3806"/>
        <end position="3818"/>
    </location>
</feature>
<dbReference type="GO" id="GO:0007018">
    <property type="term" value="P:microtubule-based movement"/>
    <property type="evidence" value="ECO:0007669"/>
    <property type="project" value="InterPro"/>
</dbReference>
<feature type="region of interest" description="Disordered" evidence="11">
    <location>
        <begin position="1841"/>
        <end position="1964"/>
    </location>
</feature>
<feature type="compositionally biased region" description="Polar residues" evidence="11">
    <location>
        <begin position="273"/>
        <end position="290"/>
    </location>
</feature>
<feature type="region of interest" description="Disordered" evidence="11">
    <location>
        <begin position="3779"/>
        <end position="3827"/>
    </location>
</feature>
<keyword evidence="5 9" id="KW-0067">ATP-binding</keyword>
<feature type="region of interest" description="Disordered" evidence="11">
    <location>
        <begin position="663"/>
        <end position="695"/>
    </location>
</feature>
<feature type="domain" description="Kinesin motor" evidence="12">
    <location>
        <begin position="1"/>
        <end position="348"/>
    </location>
</feature>
<feature type="compositionally biased region" description="Polar residues" evidence="11">
    <location>
        <begin position="1675"/>
        <end position="1690"/>
    </location>
</feature>
<feature type="compositionally biased region" description="Low complexity" evidence="11">
    <location>
        <begin position="972"/>
        <end position="1020"/>
    </location>
</feature>
<feature type="region of interest" description="Disordered" evidence="11">
    <location>
        <begin position="2030"/>
        <end position="2069"/>
    </location>
</feature>
<feature type="compositionally biased region" description="Low complexity" evidence="11">
    <location>
        <begin position="546"/>
        <end position="555"/>
    </location>
</feature>
<evidence type="ECO:0000256" key="4">
    <source>
        <dbReference type="ARBA" id="ARBA00022741"/>
    </source>
</evidence>
<dbReference type="PANTHER" id="PTHR47117">
    <property type="entry name" value="STAR-RELATED LIPID TRANSFER PROTEIN 9"/>
    <property type="match status" value="1"/>
</dbReference>
<feature type="compositionally biased region" description="Basic and acidic residues" evidence="11">
    <location>
        <begin position="4012"/>
        <end position="4021"/>
    </location>
</feature>
<feature type="region of interest" description="Disordered" evidence="11">
    <location>
        <begin position="1405"/>
        <end position="1784"/>
    </location>
</feature>
<protein>
    <recommendedName>
        <fullName evidence="12">Kinesin motor domain-containing protein</fullName>
    </recommendedName>
</protein>
<feature type="compositionally biased region" description="Low complexity" evidence="11">
    <location>
        <begin position="1101"/>
        <end position="1120"/>
    </location>
</feature>
<accession>A0AA89C477</accession>
<feature type="region of interest" description="Disordered" evidence="11">
    <location>
        <begin position="2875"/>
        <end position="2897"/>
    </location>
</feature>
<feature type="compositionally biased region" description="Basic and acidic residues" evidence="11">
    <location>
        <begin position="3974"/>
        <end position="3999"/>
    </location>
</feature>
<feature type="compositionally biased region" description="Polar residues" evidence="11">
    <location>
        <begin position="1621"/>
        <end position="1630"/>
    </location>
</feature>
<evidence type="ECO:0000313" key="14">
    <source>
        <dbReference type="Proteomes" id="UP001186944"/>
    </source>
</evidence>
<feature type="compositionally biased region" description="Polar residues" evidence="11">
    <location>
        <begin position="1496"/>
        <end position="1510"/>
    </location>
</feature>
<dbReference type="PRINTS" id="PR00380">
    <property type="entry name" value="KINESINHEAVY"/>
</dbReference>
<dbReference type="Gene3D" id="2.60.200.20">
    <property type="match status" value="1"/>
</dbReference>
<keyword evidence="6 10" id="KW-0175">Coiled coil</keyword>
<sequence length="4126" mass="465725">NSLSEYADSRERVKHFSFDFCYDSTLTPQRPEYASQQLVFQDLGTEVLQAAFEGYNACVFAYGQTSTGKTYTMMGNTEDVGLIPRICEGLFSHVDDFMGEKVTFRLDVSYFEIYNERVRDLLRPGLTRGNENYTLKVREHPKEGPYVQDLSSHCVKDNQGIQELIDRGNENRTTASTYMHDHSSRSHAIFTINFTQAKFEDDLPHEIVSKIHLVDLAGSERADPNYNANYKGRLKEGSNINKSLVTLGNVIKALAERSLLSWSNDNLGSTQSFQSTSALGESGRSLTPSPKRTRLPYIPYRDSVLTWLLKDSLGGNSKTIMIATITPASLYYNETISTLRYAQRAKSIINKPKINEDPNVSLIRELRREIGYLRELLKTAHMANKLTQTWMDKWLETHDIMKESDLSIRGLKHKANSMGIMIESQMPHLIGMDDDILSTGVTIYHLKEGKTLVGREDAQRQQDIVLSGPSVQREHCFIKNHYGTVTIHPNRGAQITINGLECKVPTRLKQGDYLVLGKTNMFRFNNPAEAAKLRQRRESYRGSEEMLSITSSTDSLDTDDMDQYSQRGIHPFHPIYGPKKELEALRDQHSKAEEAIKEKEEEIWRVHEEHRAEIEEEKRKVARMMEEVQKQREQAETELSYAQECLQKEKEAFYNELQEKMSSIKQKDQDNMSSQSPSESGIPLLPSYNPSSETPDKPIQEIVETCKQSKQGCIKDLVQGELIKTLHHRETEESLRRQSEDLEDYFEQSKEEIRKQLGKIQEIEQEYKTEDAEHYREIHDKETMVEEIQKREEQLQLYIEEKEDLVLVSSHSPKPLRAACSEEVLTLTGSQVKDVGFPVRTVSLRGLNRGSEGDLPSMSHRLSTLHCNQSADSILNDSMESMDFSTTSGVDEEDNKRQNSKVSATAKSVTDRLYKAPTPKFKYEPKTRSSKPESASKTKYERRPGRSEKDPHKTDGQDDSVKKRGLGVGRGASPRSSPARASPARVSPARTSTRSSPARASPARSSPARSSPARTSPVRTVSPAAKVPKTSSSATKQKPISGKDKHSDSKLKDNDGKSLHKSKSSPQISIQSASSKRLSPRSVSPSSPVSPERNLLSPDFSSTSSSSRSRRLSPTSSLSPEQGGNGNGRLFVPRLRHVTSATSLVSVPEAILEEAEPIEQPLIQSVPNIPQVVIKRRKKRQNDEDEFRRHSEPMGEELADAFEKYTQEIEDSIERERIEKKFIEKMEKDSLPPNDDNNCVLKDNQNIPDDLDTCEMRQVKSESDLFDDRSYAPFMDSSDLHTISTEGNDLNRGGCEEESLTIGMECRLDLPVNMVTDDNLMVCSVSSAASDTLSVESNISDASTVIDSENVFQEPTENLEDENIRLSSEEYRGVRAGSKRESSGTVIIDDTVVPKKCVKTEQLNVCPSKQSSSDKGSVNDKIGEERQANSENGDFVKHDDAYSSDSLDEADKSVDSLEKPSSPKDDVIDGDGFSDSLDESDSDVKSSTLTSLTGGRTMSDSYSTDLQSSLEHSKGMKLPSSTEVSSADAVYKPGLPSSRASDADITNRQELMTSYKEKESERVVEKHVSDGALNTEGCQNLANESKSESKDSKGKFADQLKSKSEATKNKKSKSKRYKPSTRTLGVSTSPDLMPPELLENPDDDVASQASHDSLQEVKEQLMELEEALQKESQENQRGSFSNGTQISTARKATRHRAMIRQKQRGGSGESDAADQISDGPSAAANQQKTSSRPGSASRRRRRAQLKPTDRKSKRLRGLSSEEYNSTDSDGIHSNITLSDEEKVSGEGIDVVETVLDESANSDSNKDVTKFARKVNDGCTSDDKDADDIDSDLDQYCAELQRLEELEQSDTEENCSASDSRSEREKMNGVKRRNRYMLPEEEEDFLPEKSAKQKFETFSVDSQYESQEERSSSRTPSETRDIGQQTDVSSVDSPLLSPFSPFSSLRSPSSTSTQTESRRSRSRLSISPVSVWNSVEKEIISPRKCSSSHGLSTHPERKIPNRRSRLRSANLRVTQTDVWSVESCIDSVTENGISNNQNVSDSSESEDDGSYTMEAESISPQTPSSSERFVENGRFTFEDTQRLRATPVRYEVTIKEEETNVLYNVDKTEYRTYGLASPVNYENMTLPESININLSNTTTHTTENSRNIRTSDHRNYQRSDVESSSRDSAIISERNFRCVRDMSVSDSGTDRESSVDRQVVDDQQACGVEIRENLEPSKLDFLHSPRESDTTSDYGTMIGEGRRCNTSFLSDSGSEADVQTQAAENVDLETSDILNPPHYFRVGEHNFSRPDEEGLDSISPAGQDLCTSDRVRRKRPIAPCASSLSRTPVHVSNTVTNPDHDNDNSPLEKLVNLIEGDSNRQNESLTNDVDDPDGNLSSNEDNEFDTPEASPRVERCDGGDRENVRQTSELIKSATDSVLLEIKQPNLKTVSVNTEERSTLLSKPHTTQDDNSLREVMKRELQQKIDRLQRNVRSRSDSAISSDYTEGDSTSVSPRGSRLYDSDKTLRFGASGNIFGDITPNTNIEVMTTQTNTPYDQGRVLQSPSKSLDIDNKIARKSPFKDSGNVCDDDIAGLEIDSNVDGENNLEFDQMNENTIDLMSPTDFQSRYEESATDDASERSLSPGEVMLEYVFPDKFKASREHPMNENLEQCDDESELRIVKEKSPSLSNLCDENEKEDFRRSMSENCLDQYEEKSDVDDNNCSSNDSIVFVFMGNSHSKDSMEQLKSFTSRQPGYKVELESSQELLENEELIDLSESAQKLKNDDVNQAKSGSKHEISEEDKINVNIFDDEDDRPLRHRFGIDESVLPIPTKSVSCDNLPKQSLADKNIHRSRSASLLDVGLPENVNDPKNNEGIFPPCVEASERGSNSTSLIEHGVSSVNSSNLAESTSSSMGEDTVVPNETSEEITYSKIPLGISPTEQTFVSEERIAPESHSREHAGRYRAPVLIERGMVTSHEELASLSTNHVGEEVGTQTNLEGNFEKSSKTGSHHTGVLPSLDSPFRARSIGDVSQPARDTELSLSEETDNWYNLSSMVNETNAIIRNIQDEPIHGNTSYDKMPRKVGIEKTSFRDVSNEVTQTGPSCFKFNTSSDGTQTESARLEIAEVETTDILPFESEAHVNVNEDMRHERSESKNMEQPISSETKTETEESEYKTEYHKEHQESRKHESANETVIVEREYVYETDFEYPDLEVSNAEMDALKREHEKMMETIRKASDNRKTRTEKMREKIRNHEGNMVYTVDSKDRYRSCETDDNPVDTQLDDKNRKITTSSENSEVLSDETIHRTSYIDENMSSNEERCKTHYQTWGEGTAEERPLDSTNSKSTTQGNVIHDETSEESTHKRYEYIFIDTIIQSDSDEEKSENNTEENTLIPNEGVLDASLAAPFTHDRLDETASKEDHTDSLQTVQDANEVDEAVKPDTCTEESPKESVSNTPVKLDKTDGMESHRHEISEVVLSEQRMIKDQTQAYPVSNWLRSAPKERSQIEDEMSPELRQYVQNSVASQNYDVIDDVLSETESLKTPPNSPTPVAFEQEVVEKQIQKESKPMERTDLPLRLSGLVLKDKSTKRGDVFRRSVSESAYRPNIQNRNIRQQEEERDFRPCVHETVSTGVEAAVDISDDFTQTDLLLDFSRLENPHTNLANPQHVENHKIKEELDRLQKERVHILELLSLNYLPASLTVELLEAKLNYCIGQTDLLLNSLEDNWDDYEITISENTHVHHSYVTKEYLSKYRSDLQQSKSDIEICKDKMERNMGTGRGRPKWRNRDVLRLKRQAEVEAFKAERSREQHTYNRIKTHDYFKHQDARSSRSTSPTSPSSPRHATPTQHKNHLLQIRKHVVNRTLSEQHQHDRVSRSCSPQMVREYRRLTTSTRPHTSLSGYRLLPANTSYEPHLSYSPRIAFTATDELPPDFDYGFSTYVVPPRHFPSRGYSSESRPRSTTLLSPTQLSDHGDSSPRGRSLSPRLIQQKYEQTRPIYAHEESRDLLREMEETREQNQREISKAKHTLQSYRNHRDRNTASRGHESTPNLHTRSYSSYSDYAKDILDSSYQSINGVMSGSYELYDDEISRLTSQYSLRSYSPTSSVKSADLDSFPDPVYSGTFNPFRTRPVRSTDIKSRLQWMRYRSKKT</sequence>
<dbReference type="Pfam" id="PF00498">
    <property type="entry name" value="FHA"/>
    <property type="match status" value="1"/>
</dbReference>
<feature type="compositionally biased region" description="Basic and acidic residues" evidence="11">
    <location>
        <begin position="1585"/>
        <end position="1608"/>
    </location>
</feature>
<dbReference type="InterPro" id="IPR008984">
    <property type="entry name" value="SMAD_FHA_dom_sf"/>
</dbReference>
<dbReference type="Proteomes" id="UP001186944">
    <property type="component" value="Unassembled WGS sequence"/>
</dbReference>
<evidence type="ECO:0000256" key="11">
    <source>
        <dbReference type="SAM" id="MobiDB-lite"/>
    </source>
</evidence>